<dbReference type="Proteomes" id="UP000000599">
    <property type="component" value="Chromosome C"/>
</dbReference>
<accession>Q6BTK0</accession>
<keyword evidence="1" id="KW-0472">Membrane</keyword>
<name>Q6BTK0_DEBHA</name>
<evidence type="ECO:0000313" key="3">
    <source>
        <dbReference type="Proteomes" id="UP000000599"/>
    </source>
</evidence>
<dbReference type="InParanoid" id="Q6BTK0"/>
<dbReference type="EMBL" id="CR382135">
    <property type="protein sequence ID" value="CAG86551.2"/>
    <property type="molecule type" value="Genomic_DNA"/>
</dbReference>
<evidence type="ECO:0000313" key="2">
    <source>
        <dbReference type="EMBL" id="CAG86551.2"/>
    </source>
</evidence>
<protein>
    <submittedName>
        <fullName evidence="2">DEHA2C17842p</fullName>
    </submittedName>
</protein>
<sequence length="153" mass="17230">MKPAGPVNYTGISHTDTTISIFNASCQTQDGYVQRNLTNITYEEIPNTIGSCFFPNYYKDYIKNETVDTDPRFTGIETNNESISILHSKCLGSGVSYFNSPLTYNIPYSDIPKTVAECYYPNIEKKTSIANKNSCGAFVLLVLFFVVQMMFYT</sequence>
<dbReference type="AlphaFoldDB" id="Q6BTK0"/>
<dbReference type="HOGENOM" id="CLU_1713188_0_0_1"/>
<dbReference type="GeneID" id="2900632"/>
<gene>
    <name evidence="2" type="ordered locus">DEHA2C17842g</name>
</gene>
<dbReference type="RefSeq" id="XP_458469.2">
    <property type="nucleotide sequence ID" value="XM_458469.1"/>
</dbReference>
<keyword evidence="1" id="KW-0812">Transmembrane</keyword>
<dbReference type="VEuPathDB" id="FungiDB:DEHA2C17842g"/>
<evidence type="ECO:0000256" key="1">
    <source>
        <dbReference type="SAM" id="Phobius"/>
    </source>
</evidence>
<organism evidence="2 3">
    <name type="scientific">Debaryomyces hansenii (strain ATCC 36239 / CBS 767 / BCRC 21394 / JCM 1990 / NBRC 0083 / IGC 2968)</name>
    <name type="common">Yeast</name>
    <name type="synonym">Torulaspora hansenii</name>
    <dbReference type="NCBI Taxonomy" id="284592"/>
    <lineage>
        <taxon>Eukaryota</taxon>
        <taxon>Fungi</taxon>
        <taxon>Dikarya</taxon>
        <taxon>Ascomycota</taxon>
        <taxon>Saccharomycotina</taxon>
        <taxon>Pichiomycetes</taxon>
        <taxon>Debaryomycetaceae</taxon>
        <taxon>Debaryomyces</taxon>
    </lineage>
</organism>
<proteinExistence type="predicted"/>
<keyword evidence="1" id="KW-1133">Transmembrane helix</keyword>
<feature type="transmembrane region" description="Helical" evidence="1">
    <location>
        <begin position="135"/>
        <end position="152"/>
    </location>
</feature>
<dbReference type="OrthoDB" id="10311245at2759"/>
<keyword evidence="3" id="KW-1185">Reference proteome</keyword>
<dbReference type="KEGG" id="dha:DEHA2C17842g"/>
<reference evidence="2 3" key="1">
    <citation type="journal article" date="2004" name="Nature">
        <title>Genome evolution in yeasts.</title>
        <authorList>
            <consortium name="Genolevures"/>
            <person name="Dujon B."/>
            <person name="Sherman D."/>
            <person name="Fischer G."/>
            <person name="Durrens P."/>
            <person name="Casaregola S."/>
            <person name="Lafontaine I."/>
            <person name="de Montigny J."/>
            <person name="Marck C."/>
            <person name="Neuveglise C."/>
            <person name="Talla E."/>
            <person name="Goffard N."/>
            <person name="Frangeul L."/>
            <person name="Aigle M."/>
            <person name="Anthouard V."/>
            <person name="Babour A."/>
            <person name="Barbe V."/>
            <person name="Barnay S."/>
            <person name="Blanchin S."/>
            <person name="Beckerich J.M."/>
            <person name="Beyne E."/>
            <person name="Bleykasten C."/>
            <person name="Boisrame A."/>
            <person name="Boyer J."/>
            <person name="Cattolico L."/>
            <person name="Confanioleri F."/>
            <person name="de Daruvar A."/>
            <person name="Despons L."/>
            <person name="Fabre E."/>
            <person name="Fairhead C."/>
            <person name="Ferry-Dumazet H."/>
            <person name="Groppi A."/>
            <person name="Hantraye F."/>
            <person name="Hennequin C."/>
            <person name="Jauniaux N."/>
            <person name="Joyet P."/>
            <person name="Kachouri R."/>
            <person name="Kerrest A."/>
            <person name="Koszul R."/>
            <person name="Lemaire M."/>
            <person name="Lesur I."/>
            <person name="Ma L."/>
            <person name="Muller H."/>
            <person name="Nicaud J.M."/>
            <person name="Nikolski M."/>
            <person name="Oztas S."/>
            <person name="Ozier-Kalogeropoulos O."/>
            <person name="Pellenz S."/>
            <person name="Potier S."/>
            <person name="Richard G.F."/>
            <person name="Straub M.L."/>
            <person name="Suleau A."/>
            <person name="Swennene D."/>
            <person name="Tekaia F."/>
            <person name="Wesolowski-Louvel M."/>
            <person name="Westhof E."/>
            <person name="Wirth B."/>
            <person name="Zeniou-Meyer M."/>
            <person name="Zivanovic I."/>
            <person name="Bolotin-Fukuhara M."/>
            <person name="Thierry A."/>
            <person name="Bouchier C."/>
            <person name="Caudron B."/>
            <person name="Scarpelli C."/>
            <person name="Gaillardin C."/>
            <person name="Weissenbach J."/>
            <person name="Wincker P."/>
            <person name="Souciet J.L."/>
        </authorList>
    </citation>
    <scope>NUCLEOTIDE SEQUENCE [LARGE SCALE GENOMIC DNA]</scope>
    <source>
        <strain evidence="3">ATCC 36239 / CBS 767 / BCRC 21394 / JCM 1990 / NBRC 0083 / IGC 2968</strain>
    </source>
</reference>